<evidence type="ECO:0000313" key="2">
    <source>
        <dbReference type="Proteomes" id="UP001652625"/>
    </source>
</evidence>
<evidence type="ECO:0000259" key="1">
    <source>
        <dbReference type="SMART" id="SM01114"/>
    </source>
</evidence>
<dbReference type="GeneID" id="136086947"/>
<accession>A0ABM4CUB5</accession>
<reference evidence="3" key="1">
    <citation type="submission" date="2025-08" db="UniProtKB">
        <authorList>
            <consortium name="RefSeq"/>
        </authorList>
    </citation>
    <scope>IDENTIFICATION</scope>
</reference>
<name>A0ABM4CUB5_HYDVU</name>
<feature type="domain" description="Tesmin/TSO1-like CXC" evidence="1">
    <location>
        <begin position="914"/>
        <end position="954"/>
    </location>
</feature>
<dbReference type="PANTHER" id="PTHR46704">
    <property type="entry name" value="CXC DOMAIN-CONTAINING PROTEIN-RELATED"/>
    <property type="match status" value="1"/>
</dbReference>
<sequence length="969" mass="110302">MSDKNMLTTIAYLPVIDAPVTEISTINEILKQAITIANTLELAHIVLVFDEAVYSKIQLVRWKTEEYLSRIVVRLGDFHMLMSYCSGISKIYADAGMQDIFIESGIVASGSINGILSGKHYNRSVRCHKTLYEALQRLCFQSFLDSLANEDNCDIIEFFSAMRECIVKENDDFYYHNYKDYIESQKFENLCQRYKDFVDIQCQENATFNFWYNYIDMKQILLLHIRATRTGDWALHLSAVRSMLPWFFITDRVNYARYATSYWVEMKRLAITHPAVNDEIHNNWTSQRQEQYGFSRVACDQTIEQIFNRDSKTQGGIVGFTRKRSAVHRWIMAQHQRCAIFKQCEIISGSTSHTRIIAEERLGLSRIKKDENAILDVLSTIKTMANPFDLETSVLLHLSTGAVATVPLTTDMRNMLRTGEEKVVSFINTRILSSEQDLHSSIPKSKIVTFSSMLKKYSAKTSNGDLVTVKKTKDLFAKLILIAKSRNVEMREVLKYPLRPYPMPFATTTGGLVKTQKSKLISLIESPVVNAIVDNVEKGNALMIDAMALLQTLKIITPTFKELSDFLLCTVISMGNSFGSSRIGFVSDRYPEVSIKDLERDKRASLGSQTIKIMNPNQKVPKQWKKYMSVGSNKEDLVDFLYQSWQLSDPSLFCGISVYITHGEFCHQFVPILKTVVVNEVAALHCNHEEADTRLLAIVEHAITNGIKNIIIQSPDTDVFVISLSNTICKDSCLYFLTGIGNKKRIISINAVIQHWNKNWCQAFIGFHTFTGCDTTSSFMGKGKGKPLKVLFEYTEFLETFCRLGDSFIISESVLSSLEKFVCYMYQKNSTCNSVNEMRYQLFKSGIYDEELLPPTLDSLICHIKRVNYQSYIWRNATKPIHNLDDFQNHGWMVSESGIAIEWLMNPVAPDNILNFVKCNCTTGCDTKRCSCVKSALKCSELCNCSKCDNTASADDEDVYDNGVEGYDQ</sequence>
<keyword evidence="2" id="KW-1185">Reference proteome</keyword>
<organism evidence="2 3">
    <name type="scientific">Hydra vulgaris</name>
    <name type="common">Hydra</name>
    <name type="synonym">Hydra attenuata</name>
    <dbReference type="NCBI Taxonomy" id="6087"/>
    <lineage>
        <taxon>Eukaryota</taxon>
        <taxon>Metazoa</taxon>
        <taxon>Cnidaria</taxon>
        <taxon>Hydrozoa</taxon>
        <taxon>Hydroidolina</taxon>
        <taxon>Anthoathecata</taxon>
        <taxon>Aplanulata</taxon>
        <taxon>Hydridae</taxon>
        <taxon>Hydra</taxon>
    </lineage>
</organism>
<protein>
    <submittedName>
        <fullName evidence="3">Uncharacterized protein LOC136086947</fullName>
    </submittedName>
</protein>
<gene>
    <name evidence="3" type="primary">LOC136086947</name>
</gene>
<dbReference type="InterPro" id="IPR033467">
    <property type="entry name" value="Tesmin/TSO1-like_CXC"/>
</dbReference>
<dbReference type="Proteomes" id="UP001652625">
    <property type="component" value="Chromosome 11"/>
</dbReference>
<proteinExistence type="predicted"/>
<dbReference type="SMART" id="SM01114">
    <property type="entry name" value="CXC"/>
    <property type="match status" value="1"/>
</dbReference>
<dbReference type="PANTHER" id="PTHR46704:SF9">
    <property type="entry name" value="BHLH DOMAIN-CONTAINING PROTEIN"/>
    <property type="match status" value="1"/>
</dbReference>
<dbReference type="RefSeq" id="XP_065665521.1">
    <property type="nucleotide sequence ID" value="XM_065809449.1"/>
</dbReference>
<evidence type="ECO:0000313" key="3">
    <source>
        <dbReference type="RefSeq" id="XP_065665521.1"/>
    </source>
</evidence>